<keyword evidence="3" id="KW-1185">Reference proteome</keyword>
<evidence type="ECO:0000259" key="1">
    <source>
        <dbReference type="SMART" id="SM00331"/>
    </source>
</evidence>
<protein>
    <recommendedName>
        <fullName evidence="1">PPM-type phosphatase domain-containing protein</fullName>
    </recommendedName>
</protein>
<dbReference type="PANTHER" id="PTHR35801">
    <property type="entry name" value="PHOSPHOSERINE PHOSPHATASE RSBX"/>
    <property type="match status" value="1"/>
</dbReference>
<gene>
    <name evidence="2" type="ORF">HNP55_003794</name>
</gene>
<evidence type="ECO:0000313" key="3">
    <source>
        <dbReference type="Proteomes" id="UP000562027"/>
    </source>
</evidence>
<evidence type="ECO:0000313" key="2">
    <source>
        <dbReference type="EMBL" id="MBB4845247.1"/>
    </source>
</evidence>
<dbReference type="RefSeq" id="WP_184302962.1">
    <property type="nucleotide sequence ID" value="NZ_JACHLP010000008.1"/>
</dbReference>
<dbReference type="InterPro" id="IPR001932">
    <property type="entry name" value="PPM-type_phosphatase-like_dom"/>
</dbReference>
<dbReference type="PANTHER" id="PTHR35801:SF1">
    <property type="entry name" value="PHOSPHOSERINE PHOSPHATASE RSBX"/>
    <property type="match status" value="1"/>
</dbReference>
<dbReference type="Pfam" id="PF07228">
    <property type="entry name" value="SpoIIE"/>
    <property type="match status" value="1"/>
</dbReference>
<dbReference type="SMART" id="SM00331">
    <property type="entry name" value="PP2C_SIG"/>
    <property type="match status" value="1"/>
</dbReference>
<feature type="domain" description="PPM-type phosphatase" evidence="1">
    <location>
        <begin position="3"/>
        <end position="195"/>
    </location>
</feature>
<proteinExistence type="predicted"/>
<dbReference type="InterPro" id="IPR039248">
    <property type="entry name" value="Ptase_RsbX"/>
</dbReference>
<organism evidence="2 3">
    <name type="scientific">Roseateles oligotrophus</name>
    <dbReference type="NCBI Taxonomy" id="1769250"/>
    <lineage>
        <taxon>Bacteria</taxon>
        <taxon>Pseudomonadati</taxon>
        <taxon>Pseudomonadota</taxon>
        <taxon>Betaproteobacteria</taxon>
        <taxon>Burkholderiales</taxon>
        <taxon>Sphaerotilaceae</taxon>
        <taxon>Roseateles</taxon>
    </lineage>
</organism>
<dbReference type="AlphaFoldDB" id="A0A840LIZ6"/>
<dbReference type="EMBL" id="JACHLP010000008">
    <property type="protein sequence ID" value="MBB4845247.1"/>
    <property type="molecule type" value="Genomic_DNA"/>
</dbReference>
<dbReference type="SUPFAM" id="SSF81606">
    <property type="entry name" value="PP2C-like"/>
    <property type="match status" value="1"/>
</dbReference>
<accession>A0A840LIZ6</accession>
<dbReference type="Proteomes" id="UP000562027">
    <property type="component" value="Unassembled WGS sequence"/>
</dbReference>
<comment type="caution">
    <text evidence="2">The sequence shown here is derived from an EMBL/GenBank/DDBJ whole genome shotgun (WGS) entry which is preliminary data.</text>
</comment>
<reference evidence="2 3" key="1">
    <citation type="submission" date="2020-08" db="EMBL/GenBank/DDBJ databases">
        <title>Functional genomics of gut bacteria from endangered species of beetles.</title>
        <authorList>
            <person name="Carlos-Shanley C."/>
        </authorList>
    </citation>
    <scope>NUCLEOTIDE SEQUENCE [LARGE SCALE GENOMIC DNA]</scope>
    <source>
        <strain evidence="2 3">S00239</strain>
    </source>
</reference>
<dbReference type="InterPro" id="IPR036457">
    <property type="entry name" value="PPM-type-like_dom_sf"/>
</dbReference>
<dbReference type="Gene3D" id="3.60.40.10">
    <property type="entry name" value="PPM-type phosphatase domain"/>
    <property type="match status" value="1"/>
</dbReference>
<sequence>MKLEYGSYSLPCFGQTESGDLLFTQASAQGLLFGLIDVSGHGEQAAKVAREIQAWIGDKAAERPLTFLQQLDKRLRGHGSGVGMVCHLDSRRALLSYCGVGNPLLWLVDKHQVHSFPSKPGLIGQYLPRLEERHVTLGLDDVIVLASDGLASNAICDDGFPAAKLRTLSAADCALNLVRQQGRFHDDASCLVVRCRHD</sequence>
<name>A0A840LIZ6_9BURK</name>